<comment type="caution">
    <text evidence="1">The sequence shown here is derived from an EMBL/GenBank/DDBJ whole genome shotgun (WGS) entry which is preliminary data.</text>
</comment>
<reference evidence="1 3" key="1">
    <citation type="submission" date="2014-07" db="EMBL/GenBank/DDBJ databases">
        <title>Genome of Flavobacterium hydatis DSM 2063.</title>
        <authorList>
            <person name="Pipes S.E."/>
            <person name="Stropko S.J."/>
            <person name="Newman J.D."/>
        </authorList>
    </citation>
    <scope>NUCLEOTIDE SEQUENCE [LARGE SCALE GENOMIC DNA]</scope>
    <source>
        <strain evidence="1 3">DSM 2063</strain>
    </source>
</reference>
<organism evidence="1 3">
    <name type="scientific">Flavobacterium hydatis</name>
    <name type="common">Cytophaga aquatilis</name>
    <dbReference type="NCBI Taxonomy" id="991"/>
    <lineage>
        <taxon>Bacteria</taxon>
        <taxon>Pseudomonadati</taxon>
        <taxon>Bacteroidota</taxon>
        <taxon>Flavobacteriia</taxon>
        <taxon>Flavobacteriales</taxon>
        <taxon>Flavobacteriaceae</taxon>
        <taxon>Flavobacterium</taxon>
    </lineage>
</organism>
<accession>A0A086AI95</accession>
<dbReference type="EMBL" id="MUGY01000004">
    <property type="protein sequence ID" value="OXA96575.1"/>
    <property type="molecule type" value="Genomic_DNA"/>
</dbReference>
<dbReference type="Proteomes" id="UP000028712">
    <property type="component" value="Unassembled WGS sequence"/>
</dbReference>
<dbReference type="eggNOG" id="ENOG5032UJC">
    <property type="taxonomic scope" value="Bacteria"/>
</dbReference>
<evidence type="ECO:0000313" key="3">
    <source>
        <dbReference type="Proteomes" id="UP000028712"/>
    </source>
</evidence>
<keyword evidence="4" id="KW-1185">Reference proteome</keyword>
<evidence type="ECO:0000313" key="2">
    <source>
        <dbReference type="EMBL" id="OXA96575.1"/>
    </source>
</evidence>
<reference evidence="2 4" key="2">
    <citation type="submission" date="2016-11" db="EMBL/GenBank/DDBJ databases">
        <title>Whole genomes of Flavobacteriaceae.</title>
        <authorList>
            <person name="Stine C."/>
            <person name="Li C."/>
            <person name="Tadesse D."/>
        </authorList>
    </citation>
    <scope>NUCLEOTIDE SEQUENCE [LARGE SCALE GENOMIC DNA]</scope>
    <source>
        <strain evidence="2 4">ATCC 29551</strain>
    </source>
</reference>
<dbReference type="OrthoDB" id="7066022at2"/>
<evidence type="ECO:0000313" key="1">
    <source>
        <dbReference type="EMBL" id="KFF16409.1"/>
    </source>
</evidence>
<name>A0A086AI95_FLAHY</name>
<dbReference type="EMBL" id="JPRM01000015">
    <property type="protein sequence ID" value="KFF16409.1"/>
    <property type="molecule type" value="Genomic_DNA"/>
</dbReference>
<protein>
    <submittedName>
        <fullName evidence="1">Uncharacterized protein</fullName>
    </submittedName>
</protein>
<dbReference type="RefSeq" id="WP_035622118.1">
    <property type="nucleotide sequence ID" value="NZ_JBEWQG010000001.1"/>
</dbReference>
<dbReference type="Proteomes" id="UP000198424">
    <property type="component" value="Unassembled WGS sequence"/>
</dbReference>
<evidence type="ECO:0000313" key="4">
    <source>
        <dbReference type="Proteomes" id="UP000198424"/>
    </source>
</evidence>
<sequence length="105" mass="12373">MDKLNYLIEYVFVGLENLNDGFDSESIYYFSEDDFEIVLDRVEKLGIEILGIEPWKNGEFYDVLGPDDFNSDLKWYRKAFIKFKESGENLQYAASYKVSSKLLNR</sequence>
<dbReference type="AlphaFoldDB" id="A0A086AI95"/>
<proteinExistence type="predicted"/>
<gene>
    <name evidence="2" type="ORF">B0A62_04750</name>
    <name evidence="1" type="ORF">IW20_11725</name>
</gene>